<name>S4NVA9_9NEOP</name>
<evidence type="ECO:0000313" key="1">
    <source>
        <dbReference type="EMBL" id="JAA77580.1"/>
    </source>
</evidence>
<keyword evidence="1" id="KW-0449">Lipoprotein</keyword>
<organism evidence="1">
    <name type="scientific">Pararge aegeria</name>
    <name type="common">speckled wood butterfly</name>
    <dbReference type="NCBI Taxonomy" id="116150"/>
    <lineage>
        <taxon>Eukaryota</taxon>
        <taxon>Metazoa</taxon>
        <taxon>Ecdysozoa</taxon>
        <taxon>Arthropoda</taxon>
        <taxon>Hexapoda</taxon>
        <taxon>Insecta</taxon>
        <taxon>Pterygota</taxon>
        <taxon>Neoptera</taxon>
        <taxon>Endopterygota</taxon>
        <taxon>Lepidoptera</taxon>
        <taxon>Glossata</taxon>
        <taxon>Ditrysia</taxon>
        <taxon>Papilionoidea</taxon>
        <taxon>Nymphalidae</taxon>
        <taxon>Satyrinae</taxon>
        <taxon>Satyrini</taxon>
        <taxon>Parargina</taxon>
        <taxon>Pararge</taxon>
    </lineage>
</organism>
<feature type="non-terminal residue" evidence="1">
    <location>
        <position position="1"/>
    </location>
</feature>
<reference evidence="1" key="1">
    <citation type="journal article" date="2013" name="BMC Genomics">
        <title>Unscrambling butterfly oogenesis.</title>
        <authorList>
            <person name="Carter J.M."/>
            <person name="Baker S.C."/>
            <person name="Pink R."/>
            <person name="Carter D.R."/>
            <person name="Collins A."/>
            <person name="Tomlin J."/>
            <person name="Gibbs M."/>
            <person name="Breuker C.J."/>
        </authorList>
    </citation>
    <scope>NUCLEOTIDE SEQUENCE</scope>
    <source>
        <tissue evidence="1">Ovary</tissue>
    </source>
</reference>
<proteinExistence type="predicted"/>
<sequence length="67" mass="7781">GLGSKKRLHVLVGTRLQEHQTRHYGRRISYRHIRASGPRARIGHRLRQTYNILGGLGPARFRVRNVE</sequence>
<keyword evidence="1" id="KW-0675">Receptor</keyword>
<protein>
    <submittedName>
        <fullName evidence="1">Low-density lipoprotein receptor-related protein 6</fullName>
    </submittedName>
</protein>
<feature type="non-terminal residue" evidence="1">
    <location>
        <position position="67"/>
    </location>
</feature>
<reference evidence="1" key="2">
    <citation type="submission" date="2013-05" db="EMBL/GenBank/DDBJ databases">
        <authorList>
            <person name="Carter J.-M."/>
            <person name="Baker S.C."/>
            <person name="Pink R."/>
            <person name="Carter D.R.F."/>
            <person name="Collins A."/>
            <person name="Tomlin J."/>
            <person name="Gibbs M."/>
            <person name="Breuker C.J."/>
        </authorList>
    </citation>
    <scope>NUCLEOTIDE SEQUENCE</scope>
    <source>
        <tissue evidence="1">Ovary</tissue>
    </source>
</reference>
<accession>S4NVA9</accession>
<dbReference type="EMBL" id="GAIX01014980">
    <property type="protein sequence ID" value="JAA77580.1"/>
    <property type="molecule type" value="Transcribed_RNA"/>
</dbReference>
<dbReference type="AlphaFoldDB" id="S4NVA9"/>